<dbReference type="SMART" id="SM00028">
    <property type="entry name" value="TPR"/>
    <property type="match status" value="6"/>
</dbReference>
<dbReference type="InterPro" id="IPR011990">
    <property type="entry name" value="TPR-like_helical_dom_sf"/>
</dbReference>
<dbReference type="EMBL" id="JBHTCG010000006">
    <property type="protein sequence ID" value="MFC7382708.1"/>
    <property type="molecule type" value="Genomic_DNA"/>
</dbReference>
<gene>
    <name evidence="10" type="ORF">ACFQSB_10875</name>
</gene>
<evidence type="ECO:0000256" key="1">
    <source>
        <dbReference type="ARBA" id="ARBA00005820"/>
    </source>
</evidence>
<reference evidence="11" key="1">
    <citation type="journal article" date="2019" name="Int. J. Syst. Evol. Microbiol.">
        <title>The Global Catalogue of Microorganisms (GCM) 10K type strain sequencing project: providing services to taxonomists for standard genome sequencing and annotation.</title>
        <authorList>
            <consortium name="The Broad Institute Genomics Platform"/>
            <consortium name="The Broad Institute Genome Sequencing Center for Infectious Disease"/>
            <person name="Wu L."/>
            <person name="Ma J."/>
        </authorList>
    </citation>
    <scope>NUCLEOTIDE SEQUENCE [LARGE SCALE GENOMIC DNA]</scope>
    <source>
        <strain evidence="11">CECT 7649</strain>
    </source>
</reference>
<dbReference type="InterPro" id="IPR019734">
    <property type="entry name" value="TPR_rpt"/>
</dbReference>
<dbReference type="RefSeq" id="WP_380826003.1">
    <property type="nucleotide sequence ID" value="NZ_JBHTCG010000006.1"/>
</dbReference>
<dbReference type="InterPro" id="IPR051677">
    <property type="entry name" value="AfsR-DnrI-RedD_regulator"/>
</dbReference>
<keyword evidence="4 7" id="KW-0238">DNA-binding</keyword>
<dbReference type="SUPFAM" id="SSF48452">
    <property type="entry name" value="TPR-like"/>
    <property type="match status" value="3"/>
</dbReference>
<dbReference type="SUPFAM" id="SSF46894">
    <property type="entry name" value="C-terminal effector domain of the bipartite response regulators"/>
    <property type="match status" value="1"/>
</dbReference>
<feature type="region of interest" description="Disordered" evidence="8">
    <location>
        <begin position="241"/>
        <end position="366"/>
    </location>
</feature>
<dbReference type="SMART" id="SM01043">
    <property type="entry name" value="BTAD"/>
    <property type="match status" value="1"/>
</dbReference>
<dbReference type="Pfam" id="PF00486">
    <property type="entry name" value="Trans_reg_C"/>
    <property type="match status" value="1"/>
</dbReference>
<dbReference type="Gene3D" id="1.10.8.430">
    <property type="entry name" value="Helical domain of apoptotic protease-activating factors"/>
    <property type="match status" value="1"/>
</dbReference>
<dbReference type="PANTHER" id="PTHR35807:SF1">
    <property type="entry name" value="TRANSCRIPTIONAL REGULATOR REDD"/>
    <property type="match status" value="1"/>
</dbReference>
<dbReference type="PANTHER" id="PTHR35807">
    <property type="entry name" value="TRANSCRIPTIONAL REGULATOR REDD-RELATED"/>
    <property type="match status" value="1"/>
</dbReference>
<dbReference type="Pfam" id="PF00931">
    <property type="entry name" value="NB-ARC"/>
    <property type="match status" value="1"/>
</dbReference>
<evidence type="ECO:0000256" key="4">
    <source>
        <dbReference type="ARBA" id="ARBA00023125"/>
    </source>
</evidence>
<evidence type="ECO:0000259" key="9">
    <source>
        <dbReference type="PROSITE" id="PS51755"/>
    </source>
</evidence>
<dbReference type="CDD" id="cd15831">
    <property type="entry name" value="BTAD"/>
    <property type="match status" value="1"/>
</dbReference>
<dbReference type="InterPro" id="IPR016032">
    <property type="entry name" value="Sig_transdc_resp-reg_C-effctor"/>
</dbReference>
<dbReference type="InterPro" id="IPR036388">
    <property type="entry name" value="WH-like_DNA-bd_sf"/>
</dbReference>
<dbReference type="InterPro" id="IPR002182">
    <property type="entry name" value="NB-ARC"/>
</dbReference>
<keyword evidence="11" id="KW-1185">Reference proteome</keyword>
<dbReference type="Pfam" id="PF13424">
    <property type="entry name" value="TPR_12"/>
    <property type="match status" value="1"/>
</dbReference>
<feature type="compositionally biased region" description="Low complexity" evidence="8">
    <location>
        <begin position="322"/>
        <end position="334"/>
    </location>
</feature>
<evidence type="ECO:0000256" key="5">
    <source>
        <dbReference type="ARBA" id="ARBA00023163"/>
    </source>
</evidence>
<comment type="similarity">
    <text evidence="1">Belongs to the AfsR/DnrI/RedD regulatory family.</text>
</comment>
<dbReference type="InterPro" id="IPR027417">
    <property type="entry name" value="P-loop_NTPase"/>
</dbReference>
<proteinExistence type="inferred from homology"/>
<dbReference type="InterPro" id="IPR005158">
    <property type="entry name" value="BTAD"/>
</dbReference>
<dbReference type="SUPFAM" id="SSF52540">
    <property type="entry name" value="P-loop containing nucleoside triphosphate hydrolases"/>
    <property type="match status" value="1"/>
</dbReference>
<dbReference type="PROSITE" id="PS50005">
    <property type="entry name" value="TPR"/>
    <property type="match status" value="1"/>
</dbReference>
<sequence length="1108" mass="120514">MEFRLLGPIEVWNGGRQVPLGGAKPRTLLTALLIDEGHVVGAERLIDAIWGADPPETARAVLQTYISSLRRSFERADMPPVIVSHQAGYLADVPAGAVDRSAFETLVAQGRRAATEGRHEEAAERFRAALALWRGPALGGMGDSFLLAEARRLDELRLTVTEERIAADLEIGLHEQVIGELTALVARHPTHERLRHDLMATLNHLGRRGDALAVYRQGVEVLAEELGIDPGPELRRLHEGILRGDPRLSPGHRSRTRPPETSAPTGSGAASGTPGRPGRPGHDGAGPGRSDAAGATPERAGTGSTGIARFPTGRSGTERATPEAAGTEGAAPERGTFERGIPERGTPERGASERGRPYQLPPVIPDFTGRTEETVLLRAALTRPSAMPVCVILGAGGTGKSTLALRVAHDVAERYPDGQLYAELRGTTELPATPEEVLGRLLRELGTPAPELPPTLEERVNRYRSLLSGRRMLVVLDDAATERQVRPLLPGSAGCAVLITSRNKLPSLAGALPTELGTLTVDAALALLSHVAGAERVTAEPGPSRMIVRQCGYLPLAIRIAGARLASRRQWSVKLMADRLADERRRLDELAVGDQEVRAGIALSYELLTGSVRRALRYLGLLGLPHFPAWVAAAATGSSLDEAERELEQLVDASLVEVEGVDAIGQVRYRLHDLIRLFARERAEAEDPPPERVGAVTRVLGGWLWLLSKVRAVEPSGTIAVRESYRLAVPIDPQAARAVLAAPHTWFRIEEEPLVVGVELAAGLDLDEAAVELASALCHSAFAVENQFTAWSRTHDAALAVARRRGNTAGQATLLAELGQLRYEQDRYAEAKEYFGKALAMFRAAGDLRGECAILTGMGVVCREQGHLPEALHYLDSAQRMWRDQGDEAALAHVQRLAGSVRLEQGDLDHAWNDLDDAFTLYRRSGSRRGEALTLRTMALHHLAREQYAEAERLSEQAAHIFGDMGERLLECYALRTRAKAWLRQGRCDEALPALDGILADMRALRDRWGEAITLRTLGELHLAVGRLPEAESCLKESVRQWEELGLPLFRARTLRDLALLHEELGQYAAAETVRTEAVEIFRAYGSREHAELTPRRRSGSAQEDVVL</sequence>
<dbReference type="Gene3D" id="3.40.50.300">
    <property type="entry name" value="P-loop containing nucleotide triphosphate hydrolases"/>
    <property type="match status" value="1"/>
</dbReference>
<keyword evidence="5" id="KW-0804">Transcription</keyword>
<keyword evidence="3" id="KW-0805">Transcription regulation</keyword>
<dbReference type="PROSITE" id="PS51755">
    <property type="entry name" value="OMPR_PHOB"/>
    <property type="match status" value="1"/>
</dbReference>
<evidence type="ECO:0000256" key="6">
    <source>
        <dbReference type="PROSITE-ProRule" id="PRU00339"/>
    </source>
</evidence>
<keyword evidence="6" id="KW-0802">TPR repeat</keyword>
<feature type="repeat" description="TPR" evidence="6">
    <location>
        <begin position="812"/>
        <end position="845"/>
    </location>
</feature>
<feature type="domain" description="OmpR/PhoB-type" evidence="9">
    <location>
        <begin position="1"/>
        <end position="93"/>
    </location>
</feature>
<evidence type="ECO:0000256" key="3">
    <source>
        <dbReference type="ARBA" id="ARBA00023015"/>
    </source>
</evidence>
<keyword evidence="2" id="KW-0677">Repeat</keyword>
<dbReference type="PRINTS" id="PR00364">
    <property type="entry name" value="DISEASERSIST"/>
</dbReference>
<dbReference type="InterPro" id="IPR042197">
    <property type="entry name" value="Apaf_helical"/>
</dbReference>
<dbReference type="Gene3D" id="1.10.10.10">
    <property type="entry name" value="Winged helix-like DNA-binding domain superfamily/Winged helix DNA-binding domain"/>
    <property type="match status" value="1"/>
</dbReference>
<evidence type="ECO:0000313" key="11">
    <source>
        <dbReference type="Proteomes" id="UP001596496"/>
    </source>
</evidence>
<protein>
    <submittedName>
        <fullName evidence="10">BTAD domain-containing putative transcriptional regulator</fullName>
    </submittedName>
</protein>
<feature type="compositionally biased region" description="Basic and acidic residues" evidence="8">
    <location>
        <begin position="335"/>
        <end position="356"/>
    </location>
</feature>
<dbReference type="InterPro" id="IPR001867">
    <property type="entry name" value="OmpR/PhoB-type_DNA-bd"/>
</dbReference>
<evidence type="ECO:0000256" key="7">
    <source>
        <dbReference type="PROSITE-ProRule" id="PRU01091"/>
    </source>
</evidence>
<organism evidence="10 11">
    <name type="scientific">Sphaerisporangium rhizosphaerae</name>
    <dbReference type="NCBI Taxonomy" id="2269375"/>
    <lineage>
        <taxon>Bacteria</taxon>
        <taxon>Bacillati</taxon>
        <taxon>Actinomycetota</taxon>
        <taxon>Actinomycetes</taxon>
        <taxon>Streptosporangiales</taxon>
        <taxon>Streptosporangiaceae</taxon>
        <taxon>Sphaerisporangium</taxon>
    </lineage>
</organism>
<dbReference type="Pfam" id="PF03704">
    <property type="entry name" value="BTAD"/>
    <property type="match status" value="1"/>
</dbReference>
<dbReference type="SMART" id="SM00862">
    <property type="entry name" value="Trans_reg_C"/>
    <property type="match status" value="1"/>
</dbReference>
<evidence type="ECO:0000256" key="8">
    <source>
        <dbReference type="SAM" id="MobiDB-lite"/>
    </source>
</evidence>
<dbReference type="Gene3D" id="1.25.40.10">
    <property type="entry name" value="Tetratricopeptide repeat domain"/>
    <property type="match status" value="3"/>
</dbReference>
<comment type="caution">
    <text evidence="10">The sequence shown here is derived from an EMBL/GenBank/DDBJ whole genome shotgun (WGS) entry which is preliminary data.</text>
</comment>
<name>A0ABW2NZ93_9ACTN</name>
<dbReference type="Proteomes" id="UP001596496">
    <property type="component" value="Unassembled WGS sequence"/>
</dbReference>
<evidence type="ECO:0000256" key="2">
    <source>
        <dbReference type="ARBA" id="ARBA00022737"/>
    </source>
</evidence>
<accession>A0ABW2NZ93</accession>
<evidence type="ECO:0000313" key="10">
    <source>
        <dbReference type="EMBL" id="MFC7382708.1"/>
    </source>
</evidence>
<feature type="DNA-binding region" description="OmpR/PhoB-type" evidence="7">
    <location>
        <begin position="1"/>
        <end position="93"/>
    </location>
</feature>